<name>A0A1Y2AHL4_9FUNG</name>
<organism evidence="1 2">
    <name type="scientific">Neocallimastix californiae</name>
    <dbReference type="NCBI Taxonomy" id="1754190"/>
    <lineage>
        <taxon>Eukaryota</taxon>
        <taxon>Fungi</taxon>
        <taxon>Fungi incertae sedis</taxon>
        <taxon>Chytridiomycota</taxon>
        <taxon>Chytridiomycota incertae sedis</taxon>
        <taxon>Neocallimastigomycetes</taxon>
        <taxon>Neocallimastigales</taxon>
        <taxon>Neocallimastigaceae</taxon>
        <taxon>Neocallimastix</taxon>
    </lineage>
</organism>
<gene>
    <name evidence="1" type="ORF">LY90DRAFT_515783</name>
</gene>
<sequence>MTKLDLVKLSEATDKKIAELVIMSQQASEAADNKINDLFNNNIAKAGNTAVKALENNDNTKREITATIQKNEDKLLTFLADFDNKNSNFQQEVSSLKENHKHLFDMIQSVAGTAITSNDIKGLASLSTINAINNKLVEYYDKLETTRNTIIS</sequence>
<dbReference type="Proteomes" id="UP000193920">
    <property type="component" value="Unassembled WGS sequence"/>
</dbReference>
<keyword evidence="2" id="KW-1185">Reference proteome</keyword>
<dbReference type="EMBL" id="MCOG01000255">
    <property type="protein sequence ID" value="ORY21962.1"/>
    <property type="molecule type" value="Genomic_DNA"/>
</dbReference>
<evidence type="ECO:0000313" key="2">
    <source>
        <dbReference type="Proteomes" id="UP000193920"/>
    </source>
</evidence>
<comment type="caution">
    <text evidence="1">The sequence shown here is derived from an EMBL/GenBank/DDBJ whole genome shotgun (WGS) entry which is preliminary data.</text>
</comment>
<protein>
    <submittedName>
        <fullName evidence="1">Uncharacterized protein</fullName>
    </submittedName>
</protein>
<accession>A0A1Y2AHL4</accession>
<proteinExistence type="predicted"/>
<reference evidence="1 2" key="1">
    <citation type="submission" date="2016-08" db="EMBL/GenBank/DDBJ databases">
        <title>A Parts List for Fungal Cellulosomes Revealed by Comparative Genomics.</title>
        <authorList>
            <consortium name="DOE Joint Genome Institute"/>
            <person name="Haitjema C.H."/>
            <person name="Gilmore S.P."/>
            <person name="Henske J.K."/>
            <person name="Solomon K.V."/>
            <person name="De Groot R."/>
            <person name="Kuo A."/>
            <person name="Mondo S.J."/>
            <person name="Salamov A.A."/>
            <person name="Labutti K."/>
            <person name="Zhao Z."/>
            <person name="Chiniquy J."/>
            <person name="Barry K."/>
            <person name="Brewer H.M."/>
            <person name="Purvine S.O."/>
            <person name="Wright A.T."/>
            <person name="Boxma B."/>
            <person name="Van Alen T."/>
            <person name="Hackstein J.H."/>
            <person name="Baker S.E."/>
            <person name="Grigoriev I.V."/>
            <person name="O'Malley M.A."/>
        </authorList>
    </citation>
    <scope>NUCLEOTIDE SEQUENCE [LARGE SCALE GENOMIC DNA]</scope>
    <source>
        <strain evidence="1 2">G1</strain>
    </source>
</reference>
<evidence type="ECO:0000313" key="1">
    <source>
        <dbReference type="EMBL" id="ORY21962.1"/>
    </source>
</evidence>
<dbReference type="AlphaFoldDB" id="A0A1Y2AHL4"/>